<name>K0RH21_THAOC</name>
<dbReference type="GO" id="GO:0009507">
    <property type="term" value="C:chloroplast"/>
    <property type="evidence" value="ECO:0007669"/>
    <property type="project" value="UniProtKB-SubCell"/>
</dbReference>
<sequence>MVCNSSGGIHTHACAVVRGVRLTRYDTATLDHDAASRQPPAARPCMALTSTMKAGVASFLLVSLVSLRGGSGFHFSRFVDRATANEGKPVVRARRRLDDDEREWDCSHYSHYLVDRRKLLRSSPFLIGALSSRVVRATDQEAPPPAVPAVSQAKLASLLKQVPTFAIVDTRGVPFFVVGEDAKLTSYFFTSYEEARRILDVAIKSSDKAIAATKKEIKGKRGTVTKEDEEEIGTNPWRKARITTVSLDLAVTLSSKGKLAGAYFKIAPNESDIEDALEADKTDDLPEGRVPLFYIEEMKINGGDDMISPLYFQKKQLLEEWRRQSKSSPEVKVTELSATLGEMLSGTDTELQTLRFIPIEGSKLRRVGDCRLAAIDLRTCSTSQYNDNTTP</sequence>
<evidence type="ECO:0000313" key="4">
    <source>
        <dbReference type="EMBL" id="EJK53023.1"/>
    </source>
</evidence>
<dbReference type="Proteomes" id="UP000266841">
    <property type="component" value="Unassembled WGS sequence"/>
</dbReference>
<accession>K0RH21</accession>
<evidence type="ECO:0000256" key="2">
    <source>
        <dbReference type="ARBA" id="ARBA00022528"/>
    </source>
</evidence>
<dbReference type="EMBL" id="AGNL01038675">
    <property type="protein sequence ID" value="EJK53023.1"/>
    <property type="molecule type" value="Genomic_DNA"/>
</dbReference>
<protein>
    <submittedName>
        <fullName evidence="4">Uncharacterized protein</fullName>
    </submittedName>
</protein>
<keyword evidence="5" id="KW-1185">Reference proteome</keyword>
<proteinExistence type="predicted"/>
<reference evidence="4 5" key="1">
    <citation type="journal article" date="2012" name="Genome Biol.">
        <title>Genome and low-iron response of an oceanic diatom adapted to chronic iron limitation.</title>
        <authorList>
            <person name="Lommer M."/>
            <person name="Specht M."/>
            <person name="Roy A.S."/>
            <person name="Kraemer L."/>
            <person name="Andreson R."/>
            <person name="Gutowska M.A."/>
            <person name="Wolf J."/>
            <person name="Bergner S.V."/>
            <person name="Schilhabel M.B."/>
            <person name="Klostermeier U.C."/>
            <person name="Beiko R.G."/>
            <person name="Rosenstiel P."/>
            <person name="Hippler M."/>
            <person name="Laroche J."/>
        </authorList>
    </citation>
    <scope>NUCLEOTIDE SEQUENCE [LARGE SCALE GENOMIC DNA]</scope>
    <source>
        <strain evidence="4 5">CCMP1005</strain>
    </source>
</reference>
<dbReference type="PANTHER" id="PTHR33926:SF4">
    <property type="entry name" value="PROTEIN TIC 22, CHLOROPLASTIC"/>
    <property type="match status" value="1"/>
</dbReference>
<evidence type="ECO:0000256" key="3">
    <source>
        <dbReference type="ARBA" id="ARBA00022640"/>
    </source>
</evidence>
<comment type="caution">
    <text evidence="4">The sequence shown here is derived from an EMBL/GenBank/DDBJ whole genome shotgun (WGS) entry which is preliminary data.</text>
</comment>
<comment type="subcellular location">
    <subcellularLocation>
        <location evidence="1">Plastid</location>
        <location evidence="1">Chloroplast</location>
    </subcellularLocation>
</comment>
<dbReference type="InterPro" id="IPR007378">
    <property type="entry name" value="Tic22-like"/>
</dbReference>
<gene>
    <name evidence="4" type="ORF">THAOC_27608</name>
</gene>
<dbReference type="PANTHER" id="PTHR33926">
    <property type="entry name" value="PROTEIN TIC 22, CHLOROPLASTIC"/>
    <property type="match status" value="1"/>
</dbReference>
<evidence type="ECO:0000256" key="1">
    <source>
        <dbReference type="ARBA" id="ARBA00004229"/>
    </source>
</evidence>
<keyword evidence="2" id="KW-0150">Chloroplast</keyword>
<dbReference type="GO" id="GO:0015031">
    <property type="term" value="P:protein transport"/>
    <property type="evidence" value="ECO:0007669"/>
    <property type="project" value="InterPro"/>
</dbReference>
<evidence type="ECO:0000313" key="5">
    <source>
        <dbReference type="Proteomes" id="UP000266841"/>
    </source>
</evidence>
<dbReference type="eggNOG" id="ENOG502SDF4">
    <property type="taxonomic scope" value="Eukaryota"/>
</dbReference>
<dbReference type="Pfam" id="PF04278">
    <property type="entry name" value="Tic22"/>
    <property type="match status" value="1"/>
</dbReference>
<keyword evidence="3" id="KW-0934">Plastid</keyword>
<dbReference type="OrthoDB" id="46727at2759"/>
<organism evidence="4 5">
    <name type="scientific">Thalassiosira oceanica</name>
    <name type="common">Marine diatom</name>
    <dbReference type="NCBI Taxonomy" id="159749"/>
    <lineage>
        <taxon>Eukaryota</taxon>
        <taxon>Sar</taxon>
        <taxon>Stramenopiles</taxon>
        <taxon>Ochrophyta</taxon>
        <taxon>Bacillariophyta</taxon>
        <taxon>Coscinodiscophyceae</taxon>
        <taxon>Thalassiosirophycidae</taxon>
        <taxon>Thalassiosirales</taxon>
        <taxon>Thalassiosiraceae</taxon>
        <taxon>Thalassiosira</taxon>
    </lineage>
</organism>
<dbReference type="AlphaFoldDB" id="K0RH21"/>
<dbReference type="Gene3D" id="3.40.1350.100">
    <property type="match status" value="2"/>
</dbReference>